<dbReference type="Pfam" id="PF03476">
    <property type="entry name" value="MOSC_N"/>
    <property type="match status" value="1"/>
</dbReference>
<evidence type="ECO:0000256" key="3">
    <source>
        <dbReference type="ARBA" id="ARBA00023150"/>
    </source>
</evidence>
<evidence type="ECO:0000259" key="5">
    <source>
        <dbReference type="PROSITE" id="PS51340"/>
    </source>
</evidence>
<dbReference type="InterPro" id="IPR005303">
    <property type="entry name" value="MOCOS_middle"/>
</dbReference>
<keyword evidence="3 4" id="KW-0501">Molybdenum cofactor biosynthesis</keyword>
<dbReference type="GO" id="GO:0006777">
    <property type="term" value="P:Mo-molybdopterin cofactor biosynthetic process"/>
    <property type="evidence" value="ECO:0007669"/>
    <property type="project" value="UniProtKB-UniRule"/>
</dbReference>
<dbReference type="InterPro" id="IPR005302">
    <property type="entry name" value="MoCF_Sase_C"/>
</dbReference>
<dbReference type="Gene3D" id="3.90.1150.10">
    <property type="entry name" value="Aspartate Aminotransferase, domain 1"/>
    <property type="match status" value="1"/>
</dbReference>
<organism evidence="6 7">
    <name type="scientific">Coemansia javaensis</name>
    <dbReference type="NCBI Taxonomy" id="2761396"/>
    <lineage>
        <taxon>Eukaryota</taxon>
        <taxon>Fungi</taxon>
        <taxon>Fungi incertae sedis</taxon>
        <taxon>Zoopagomycota</taxon>
        <taxon>Kickxellomycotina</taxon>
        <taxon>Kickxellomycetes</taxon>
        <taxon>Kickxellales</taxon>
        <taxon>Kickxellaceae</taxon>
        <taxon>Coemansia</taxon>
    </lineage>
</organism>
<dbReference type="Gene3D" id="3.40.640.10">
    <property type="entry name" value="Type I PLP-dependent aspartate aminotransferase-like (Major domain)"/>
    <property type="match status" value="1"/>
</dbReference>
<comment type="function">
    <text evidence="4">Sulfurates the molybdenum cofactor. Sulfation of molybdenum is essential for xanthine dehydrogenase (XDH) and aldehyde oxidase (ADO) enzymes in which molybdenum cofactor is liganded by 1 oxygen and 1 sulfur atom in active form.</text>
</comment>
<dbReference type="Proteomes" id="UP001140217">
    <property type="component" value="Unassembled WGS sequence"/>
</dbReference>
<reference evidence="6" key="1">
    <citation type="submission" date="2022-07" db="EMBL/GenBank/DDBJ databases">
        <title>Phylogenomic reconstructions and comparative analyses of Kickxellomycotina fungi.</title>
        <authorList>
            <person name="Reynolds N.K."/>
            <person name="Stajich J.E."/>
            <person name="Barry K."/>
            <person name="Grigoriev I.V."/>
            <person name="Crous P."/>
            <person name="Smith M.E."/>
        </authorList>
    </citation>
    <scope>NUCLEOTIDE SEQUENCE</scope>
    <source>
        <strain evidence="6">NBRC 105414</strain>
    </source>
</reference>
<dbReference type="OrthoDB" id="10264306at2759"/>
<dbReference type="InterPro" id="IPR000192">
    <property type="entry name" value="Aminotrans_V_dom"/>
</dbReference>
<dbReference type="SUPFAM" id="SSF141673">
    <property type="entry name" value="MOSC N-terminal domain-like"/>
    <property type="match status" value="1"/>
</dbReference>
<dbReference type="Pfam" id="PF03473">
    <property type="entry name" value="MOSC"/>
    <property type="match status" value="1"/>
</dbReference>
<evidence type="ECO:0000256" key="4">
    <source>
        <dbReference type="HAMAP-Rule" id="MF_03050"/>
    </source>
</evidence>
<dbReference type="EC" id="2.8.1.9" evidence="4"/>
<dbReference type="SUPFAM" id="SSF53383">
    <property type="entry name" value="PLP-dependent transferases"/>
    <property type="match status" value="1"/>
</dbReference>
<name>A0A9W8H9L4_9FUNG</name>
<dbReference type="InterPro" id="IPR015421">
    <property type="entry name" value="PyrdxlP-dep_Trfase_major"/>
</dbReference>
<keyword evidence="1 4" id="KW-0808">Transferase</keyword>
<gene>
    <name evidence="6" type="ORF">H4R18_003723</name>
</gene>
<comment type="similarity">
    <text evidence="4">Belongs to the class-V pyridoxal-phosphate-dependent aminotransferase family. MOCOS subfamily.</text>
</comment>
<dbReference type="InterPro" id="IPR015424">
    <property type="entry name" value="PyrdxlP-dep_Trfase"/>
</dbReference>
<dbReference type="GO" id="GO:0016829">
    <property type="term" value="F:lyase activity"/>
    <property type="evidence" value="ECO:0007669"/>
    <property type="project" value="UniProtKB-UniRule"/>
</dbReference>
<keyword evidence="2 4" id="KW-0663">Pyridoxal phosphate</keyword>
<comment type="cofactor">
    <cofactor evidence="4">
        <name>pyridoxal 5'-phosphate</name>
        <dbReference type="ChEBI" id="CHEBI:597326"/>
    </cofactor>
</comment>
<feature type="modified residue" description="N6-(pyridoxal phosphate)lysine" evidence="4">
    <location>
        <position position="227"/>
    </location>
</feature>
<proteinExistence type="inferred from homology"/>
<dbReference type="GO" id="GO:0030170">
    <property type="term" value="F:pyridoxal phosphate binding"/>
    <property type="evidence" value="ECO:0007669"/>
    <property type="project" value="UniProtKB-UniRule"/>
</dbReference>
<dbReference type="GO" id="GO:0030151">
    <property type="term" value="F:molybdenum ion binding"/>
    <property type="evidence" value="ECO:0007669"/>
    <property type="project" value="UniProtKB-UniRule"/>
</dbReference>
<feature type="domain" description="MOSC" evidence="5">
    <location>
        <begin position="633"/>
        <end position="798"/>
    </location>
</feature>
<dbReference type="Pfam" id="PF00266">
    <property type="entry name" value="Aminotran_5"/>
    <property type="match status" value="1"/>
</dbReference>
<comment type="caution">
    <text evidence="6">The sequence shown here is derived from an EMBL/GenBank/DDBJ whole genome shotgun (WGS) entry which is preliminary data.</text>
</comment>
<dbReference type="AlphaFoldDB" id="A0A9W8H9L4"/>
<evidence type="ECO:0000313" key="7">
    <source>
        <dbReference type="Proteomes" id="UP001140217"/>
    </source>
</evidence>
<dbReference type="HAMAP" id="MF_03050">
    <property type="entry name" value="MOCOS"/>
    <property type="match status" value="1"/>
</dbReference>
<accession>A0A9W8H9L4</accession>
<dbReference type="PROSITE" id="PS51340">
    <property type="entry name" value="MOSC"/>
    <property type="match status" value="1"/>
</dbReference>
<evidence type="ECO:0000313" key="6">
    <source>
        <dbReference type="EMBL" id="KAJ2779943.1"/>
    </source>
</evidence>
<dbReference type="InterPro" id="IPR028886">
    <property type="entry name" value="MoCo_sulfurase"/>
</dbReference>
<keyword evidence="7" id="KW-1185">Reference proteome</keyword>
<comment type="catalytic activity">
    <reaction evidence="4">
        <text>Mo-molybdopterin + L-cysteine + AH2 = thio-Mo-molybdopterin + L-alanine + A + H2O</text>
        <dbReference type="Rhea" id="RHEA:42636"/>
        <dbReference type="ChEBI" id="CHEBI:13193"/>
        <dbReference type="ChEBI" id="CHEBI:15377"/>
        <dbReference type="ChEBI" id="CHEBI:17499"/>
        <dbReference type="ChEBI" id="CHEBI:35235"/>
        <dbReference type="ChEBI" id="CHEBI:57972"/>
        <dbReference type="ChEBI" id="CHEBI:71302"/>
        <dbReference type="ChEBI" id="CHEBI:82685"/>
        <dbReference type="EC" id="2.8.1.9"/>
    </reaction>
</comment>
<dbReference type="PANTHER" id="PTHR14237:SF80">
    <property type="entry name" value="MOLYBDENUM COFACTOR SULFURASE"/>
    <property type="match status" value="1"/>
</dbReference>
<dbReference type="EMBL" id="JANBUL010000156">
    <property type="protein sequence ID" value="KAJ2779943.1"/>
    <property type="molecule type" value="Genomic_DNA"/>
</dbReference>
<sequence length="802" mass="85802">MLPHTDTDTDSPEDDGDYEYPQLKSVFLDHTGSTLCAASYVRAQADELLSRVPANPHSRHAESQWTQARIDGARERLLAFAGTTGARYAVVFTANASAAIRLAGEIAPLTADGTFCFTRESHTSVVGVRALAAERGARIRPAEFAQIDDIVAPQAARGTSLLAYPAQCNFSGDRFPLDVADRIARRYHGRRPPWWVLVDAAAYAASAPLRLDRLDPGPDFVALSMYKIFGAPTGLGALLVRRSSVPHLRARAYFGGGTVAGVAFDAPWHVPRPAVEARLEDGTAHFHGILALHHALDAHARIFGSMERVARHTQALAARARAALRALAHANGRPLCELYGRSAAAAAAPGPTVAFNVRGPDGAYVGFVEVERLAALAGISLRAGRFCNPGAAQGWLALTAADLAAHASLGVVCGDDHDLVGGRPVGALRASLGAMSSRQDVDALVAFLDRTFRDYAATTRPEPPARAPARRAGPEPLLRVAVDSVVVYPVKSCHGWAVPRGTAWEITRHGLWLDRAFVVVREGAAAPMQQKQCPAMALIRPRVDVPRSALVLEAPGHQPLEVSLLPHRLRLEDQDESDPDPDPAARVCSRRVRALRVRSDRVSAWLTSVLSVACHLACDPLLLPPPPPLPLPLPLPPSPPLTPARAAAPHAPPGSFANEAQMLLVTRESARQVEDWVRRDADPDARKAAAAVAVGPMQYRPNLVVTSCPAAPRPIEPFEELQWTAASIGGAPFDVAGPCRRCQMISIDQDSALRLREPYSTLARRMRVDGKVVFGVYLNAGAGVRAATVSVGSTITIELQTS</sequence>
<evidence type="ECO:0000256" key="1">
    <source>
        <dbReference type="ARBA" id="ARBA00022679"/>
    </source>
</evidence>
<dbReference type="InterPro" id="IPR015422">
    <property type="entry name" value="PyrdxlP-dep_Trfase_small"/>
</dbReference>
<evidence type="ECO:0000256" key="2">
    <source>
        <dbReference type="ARBA" id="ARBA00022898"/>
    </source>
</evidence>
<dbReference type="GO" id="GO:0008265">
    <property type="term" value="F:molybdenum cofactor sulfurtransferase activity"/>
    <property type="evidence" value="ECO:0007669"/>
    <property type="project" value="UniProtKB-UniRule"/>
</dbReference>
<protein>
    <recommendedName>
        <fullName evidence="4">Molybdenum cofactor sulfurase</fullName>
        <shortName evidence="4">MCS</shortName>
        <shortName evidence="4">MOS</shortName>
        <shortName evidence="4">MoCo sulfurase</shortName>
        <ecNumber evidence="4">2.8.1.9</ecNumber>
    </recommendedName>
    <alternativeName>
        <fullName evidence="4">Molybdenum cofactor sulfurtransferase</fullName>
    </alternativeName>
</protein>
<dbReference type="PANTHER" id="PTHR14237">
    <property type="entry name" value="MOLYBDOPTERIN COFACTOR SULFURASE MOSC"/>
    <property type="match status" value="1"/>
</dbReference>
<feature type="active site" evidence="4">
    <location>
        <position position="387"/>
    </location>
</feature>